<accession>A0A151GXM8</accession>
<name>A0A151GXM8_DRECN</name>
<dbReference type="EMBL" id="LAYC01000001">
    <property type="protein sequence ID" value="KYK61858.1"/>
    <property type="molecule type" value="Genomic_DNA"/>
</dbReference>
<keyword evidence="1" id="KW-1133">Transmembrane helix</keyword>
<dbReference type="GeneID" id="63715645"/>
<keyword evidence="3" id="KW-1185">Reference proteome</keyword>
<dbReference type="InParanoid" id="A0A151GXM8"/>
<dbReference type="AlphaFoldDB" id="A0A151GXM8"/>
<keyword evidence="1" id="KW-0472">Membrane</keyword>
<keyword evidence="1" id="KW-0812">Transmembrane</keyword>
<evidence type="ECO:0000313" key="3">
    <source>
        <dbReference type="Proteomes" id="UP000076580"/>
    </source>
</evidence>
<dbReference type="RefSeq" id="XP_040661210.1">
    <property type="nucleotide sequence ID" value="XM_040800327.1"/>
</dbReference>
<sequence length="231" mass="25855">MKPSWPPPGLTSPVPFPFVSRVSFPPLDLNFLKLMMLLIPFFILITIALAAFPSGDASVLTPAVVPMEWQVQAFVDGPTLTLNGTVQDVERQLIAINPNYKTADFHNRTAAGRDVERRLDFSGADIICSKKLFGSVKSKGFNDAYARFNNMQGRPNLPPGPKVCSRISCSWDTALWLCNDMPGRMLLDTWNTVFKALNEIWRRCSNNSNKGVGGQIFHRTNWNMIMTSDRC</sequence>
<comment type="caution">
    <text evidence="2">The sequence shown here is derived from an EMBL/GenBank/DDBJ whole genome shotgun (WGS) entry which is preliminary data.</text>
</comment>
<dbReference type="Proteomes" id="UP000076580">
    <property type="component" value="Chromosome 01"/>
</dbReference>
<protein>
    <submittedName>
        <fullName evidence="2">Uncharacterized protein</fullName>
    </submittedName>
</protein>
<dbReference type="PANTHER" id="PTHR35605">
    <property type="entry name" value="ECP2 EFFECTOR PROTEIN DOMAIN-CONTAINING PROTEIN-RELATED"/>
    <property type="match status" value="1"/>
</dbReference>
<organism evidence="2 3">
    <name type="scientific">Drechmeria coniospora</name>
    <name type="common">Nematophagous fungus</name>
    <name type="synonym">Meria coniospora</name>
    <dbReference type="NCBI Taxonomy" id="98403"/>
    <lineage>
        <taxon>Eukaryota</taxon>
        <taxon>Fungi</taxon>
        <taxon>Dikarya</taxon>
        <taxon>Ascomycota</taxon>
        <taxon>Pezizomycotina</taxon>
        <taxon>Sordariomycetes</taxon>
        <taxon>Hypocreomycetidae</taxon>
        <taxon>Hypocreales</taxon>
        <taxon>Ophiocordycipitaceae</taxon>
        <taxon>Drechmeria</taxon>
    </lineage>
</organism>
<evidence type="ECO:0000313" key="2">
    <source>
        <dbReference type="EMBL" id="KYK61858.1"/>
    </source>
</evidence>
<proteinExistence type="predicted"/>
<dbReference type="PANTHER" id="PTHR35605:SF1">
    <property type="entry name" value="ECP2 EFFECTOR PROTEIN DOMAIN-CONTAINING PROTEIN-RELATED"/>
    <property type="match status" value="1"/>
</dbReference>
<gene>
    <name evidence="2" type="ORF">DCS_03002</name>
</gene>
<evidence type="ECO:0000256" key="1">
    <source>
        <dbReference type="SAM" id="Phobius"/>
    </source>
</evidence>
<reference evidence="2 3" key="1">
    <citation type="journal article" date="2016" name="Sci. Rep.">
        <title>Insights into Adaptations to a Near-Obligate Nematode Endoparasitic Lifestyle from the Finished Genome of Drechmeria coniospora.</title>
        <authorList>
            <person name="Zhang L."/>
            <person name="Zhou Z."/>
            <person name="Guo Q."/>
            <person name="Fokkens L."/>
            <person name="Miskei M."/>
            <person name="Pocsi I."/>
            <person name="Zhang W."/>
            <person name="Chen M."/>
            <person name="Wang L."/>
            <person name="Sun Y."/>
            <person name="Donzelli B.G."/>
            <person name="Gibson D.M."/>
            <person name="Nelson D.R."/>
            <person name="Luo J.G."/>
            <person name="Rep M."/>
            <person name="Liu H."/>
            <person name="Yang S."/>
            <person name="Wang J."/>
            <person name="Krasnoff S.B."/>
            <person name="Xu Y."/>
            <person name="Molnar I."/>
            <person name="Lin M."/>
        </authorList>
    </citation>
    <scope>NUCLEOTIDE SEQUENCE [LARGE SCALE GENOMIC DNA]</scope>
    <source>
        <strain evidence="2 3">ARSEF 6962</strain>
    </source>
</reference>
<feature type="transmembrane region" description="Helical" evidence="1">
    <location>
        <begin position="31"/>
        <end position="52"/>
    </location>
</feature>
<dbReference type="STRING" id="98403.A0A151GXM8"/>